<dbReference type="PROSITE" id="PS51419">
    <property type="entry name" value="RAB"/>
    <property type="match status" value="1"/>
</dbReference>
<feature type="compositionally biased region" description="Polar residues" evidence="4">
    <location>
        <begin position="176"/>
        <end position="204"/>
    </location>
</feature>
<dbReference type="PROSITE" id="PS51421">
    <property type="entry name" value="RAS"/>
    <property type="match status" value="1"/>
</dbReference>
<dbReference type="AlphaFoldDB" id="E1CAZ7"/>
<gene>
    <name evidence="5" type="primary">RAB11G</name>
</gene>
<dbReference type="InterPro" id="IPR027417">
    <property type="entry name" value="P-loop_NTPase"/>
</dbReference>
<keyword evidence="3" id="KW-0342">GTP-binding</keyword>
<sequence>MEEPTPSYKIILVGDSSVGKTCIFSKYIKNQYPKNVEPTLGQEFKTKPITLPDGKLVKANLWDTAGQEKYRSLMATNYRKAVGAILVYDITQTPSFTNLQQWLQDIKLQAEPDVVITLIGNKTDLESSRMVSTEQGQNFAKQNNLSFFETSALNGANLGQIFESHLLEITNKKKQAQQLPQGTQPVAISNNTQKQPSSVQNQPSREMGESGCKC</sequence>
<evidence type="ECO:0000256" key="3">
    <source>
        <dbReference type="ARBA" id="ARBA00023134"/>
    </source>
</evidence>
<dbReference type="SMART" id="SM00173">
    <property type="entry name" value="RAS"/>
    <property type="match status" value="1"/>
</dbReference>
<dbReference type="GO" id="GO:0005525">
    <property type="term" value="F:GTP binding"/>
    <property type="evidence" value="ECO:0007669"/>
    <property type="project" value="UniProtKB-KW"/>
</dbReference>
<dbReference type="NCBIfam" id="TIGR00231">
    <property type="entry name" value="small_GTP"/>
    <property type="match status" value="1"/>
</dbReference>
<dbReference type="InterPro" id="IPR050209">
    <property type="entry name" value="Rab_GTPases_membrane_traffic"/>
</dbReference>
<proteinExistence type="evidence at transcript level"/>
<dbReference type="EMBL" id="AB365907">
    <property type="protein sequence ID" value="BAJ21287.1"/>
    <property type="molecule type" value="mRNA"/>
</dbReference>
<dbReference type="GO" id="GO:0003924">
    <property type="term" value="F:GTPase activity"/>
    <property type="evidence" value="ECO:0007669"/>
    <property type="project" value="InterPro"/>
</dbReference>
<name>E1CAZ7_TETTH</name>
<evidence type="ECO:0000256" key="4">
    <source>
        <dbReference type="SAM" id="MobiDB-lite"/>
    </source>
</evidence>
<feature type="region of interest" description="Disordered" evidence="4">
    <location>
        <begin position="174"/>
        <end position="214"/>
    </location>
</feature>
<protein>
    <submittedName>
        <fullName evidence="5">Rab-family small GTPase Rab11G</fullName>
    </submittedName>
</protein>
<dbReference type="SUPFAM" id="SSF52540">
    <property type="entry name" value="P-loop containing nucleoside triphosphate hydrolases"/>
    <property type="match status" value="1"/>
</dbReference>
<evidence type="ECO:0000256" key="1">
    <source>
        <dbReference type="ARBA" id="ARBA00006270"/>
    </source>
</evidence>
<dbReference type="SMART" id="SM00176">
    <property type="entry name" value="RAN"/>
    <property type="match status" value="1"/>
</dbReference>
<keyword evidence="2" id="KW-0547">Nucleotide-binding</keyword>
<evidence type="ECO:0000313" key="5">
    <source>
        <dbReference type="EMBL" id="BAJ21287.1"/>
    </source>
</evidence>
<dbReference type="OMA" id="QNCEVEN"/>
<dbReference type="Gene3D" id="3.40.50.300">
    <property type="entry name" value="P-loop containing nucleotide triphosphate hydrolases"/>
    <property type="match status" value="1"/>
</dbReference>
<organism evidence="5">
    <name type="scientific">Tetrahymena thermophila</name>
    <dbReference type="NCBI Taxonomy" id="5911"/>
    <lineage>
        <taxon>Eukaryota</taxon>
        <taxon>Sar</taxon>
        <taxon>Alveolata</taxon>
        <taxon>Ciliophora</taxon>
        <taxon>Intramacronucleata</taxon>
        <taxon>Oligohymenophorea</taxon>
        <taxon>Hymenostomatida</taxon>
        <taxon>Tetrahymenina</taxon>
        <taxon>Tetrahymenidae</taxon>
        <taxon>Tetrahymena</taxon>
    </lineage>
</organism>
<dbReference type="CDD" id="cd00154">
    <property type="entry name" value="Rab"/>
    <property type="match status" value="1"/>
</dbReference>
<evidence type="ECO:0000256" key="2">
    <source>
        <dbReference type="ARBA" id="ARBA00022741"/>
    </source>
</evidence>
<dbReference type="SMART" id="SM00175">
    <property type="entry name" value="RAB"/>
    <property type="match status" value="1"/>
</dbReference>
<accession>E1CAZ7</accession>
<dbReference type="PRINTS" id="PR00449">
    <property type="entry name" value="RASTRNSFRMNG"/>
</dbReference>
<dbReference type="PANTHER" id="PTHR47979">
    <property type="entry name" value="DRAB11-RELATED"/>
    <property type="match status" value="1"/>
</dbReference>
<dbReference type="PROSITE" id="PS51420">
    <property type="entry name" value="RHO"/>
    <property type="match status" value="1"/>
</dbReference>
<dbReference type="FunFam" id="3.40.50.300:FF:001072">
    <property type="entry name" value="Rab family GTPase"/>
    <property type="match status" value="1"/>
</dbReference>
<reference evidence="5" key="1">
    <citation type="journal article" date="2010" name="J. Eukaryot. Microbiol.">
        <title>Marked amplification and diversification of products of ras genes from rat brain, Rab GTPases, in the ciliates Tetrahymena thermophila and Paramecium tetraurelia.</title>
        <authorList>
            <person name="Saito-Nakano Y."/>
            <person name="Nakahara T."/>
            <person name="Nakano K."/>
            <person name="Nozaki T."/>
            <person name="Numata O."/>
        </authorList>
    </citation>
    <scope>NUCLEOTIDE SEQUENCE</scope>
</reference>
<dbReference type="SMART" id="SM00174">
    <property type="entry name" value="RHO"/>
    <property type="match status" value="1"/>
</dbReference>
<dbReference type="Pfam" id="PF00071">
    <property type="entry name" value="Ras"/>
    <property type="match status" value="1"/>
</dbReference>
<dbReference type="InterPro" id="IPR001806">
    <property type="entry name" value="Small_GTPase"/>
</dbReference>
<comment type="similarity">
    <text evidence="1">Belongs to the small GTPase superfamily. Rab family.</text>
</comment>
<dbReference type="InterPro" id="IPR005225">
    <property type="entry name" value="Small_GTP-bd"/>
</dbReference>